<comment type="caution">
    <text evidence="3">The sequence shown here is derived from an EMBL/GenBank/DDBJ whole genome shotgun (WGS) entry which is preliminary data.</text>
</comment>
<evidence type="ECO:0000259" key="2">
    <source>
        <dbReference type="Pfam" id="PF05922"/>
    </source>
</evidence>
<dbReference type="Gene3D" id="3.30.70.80">
    <property type="entry name" value="Peptidase S8 propeptide/proteinase inhibitor I9"/>
    <property type="match status" value="1"/>
</dbReference>
<evidence type="ECO:0000256" key="1">
    <source>
        <dbReference type="ARBA" id="ARBA00038069"/>
    </source>
</evidence>
<dbReference type="InterPro" id="IPR052471">
    <property type="entry name" value="PBI_I9"/>
</dbReference>
<dbReference type="EMBL" id="CAWUON010000150">
    <property type="protein sequence ID" value="CAK7274600.1"/>
    <property type="molecule type" value="Genomic_DNA"/>
</dbReference>
<sequence length="71" mass="7749">MPTYILTFKPDTPQSEKDAARKTITDQGGKIVHEYPLLGGLSFDLPADAVSTLDSNPHIQAVEPDIEVKVQ</sequence>
<dbReference type="Pfam" id="PF05922">
    <property type="entry name" value="Inhibitor_I9"/>
    <property type="match status" value="1"/>
</dbReference>
<gene>
    <name evidence="3" type="ORF">SEPCBS119000_006255</name>
</gene>
<accession>A0ABP0E687</accession>
<name>A0ABP0E687_9PEZI</name>
<dbReference type="SUPFAM" id="SSF54897">
    <property type="entry name" value="Protease propeptides/inhibitors"/>
    <property type="match status" value="1"/>
</dbReference>
<comment type="similarity">
    <text evidence="1">Belongs to the protease inhibitor I9 family.</text>
</comment>
<dbReference type="Proteomes" id="UP001642502">
    <property type="component" value="Unassembled WGS sequence"/>
</dbReference>
<proteinExistence type="inferred from homology"/>
<keyword evidence="4" id="KW-1185">Reference proteome</keyword>
<dbReference type="PANTHER" id="PTHR28288">
    <property type="entry name" value="PROTEASE B INHIBITOR 2"/>
    <property type="match status" value="1"/>
</dbReference>
<protein>
    <recommendedName>
        <fullName evidence="2">Inhibitor I9 domain-containing protein</fullName>
    </recommendedName>
</protein>
<dbReference type="InterPro" id="IPR037045">
    <property type="entry name" value="S8pro/Inhibitor_I9_sf"/>
</dbReference>
<evidence type="ECO:0000313" key="3">
    <source>
        <dbReference type="EMBL" id="CAK7274600.1"/>
    </source>
</evidence>
<evidence type="ECO:0000313" key="4">
    <source>
        <dbReference type="Proteomes" id="UP001642502"/>
    </source>
</evidence>
<feature type="domain" description="Inhibitor I9" evidence="2">
    <location>
        <begin position="3"/>
        <end position="70"/>
    </location>
</feature>
<reference evidence="3 4" key="1">
    <citation type="submission" date="2024-01" db="EMBL/GenBank/DDBJ databases">
        <authorList>
            <person name="Allen C."/>
            <person name="Tagirdzhanova G."/>
        </authorList>
    </citation>
    <scope>NUCLEOTIDE SEQUENCE [LARGE SCALE GENOMIC DNA]</scope>
    <source>
        <strain evidence="3 4">CBS 119000</strain>
    </source>
</reference>
<dbReference type="PANTHER" id="PTHR28288:SF2">
    <property type="entry name" value="PROTEASE B INHIBITOR 2"/>
    <property type="match status" value="1"/>
</dbReference>
<dbReference type="InterPro" id="IPR010259">
    <property type="entry name" value="S8pro/Inhibitor_I9"/>
</dbReference>
<organism evidence="3 4">
    <name type="scientific">Sporothrix epigloea</name>
    <dbReference type="NCBI Taxonomy" id="1892477"/>
    <lineage>
        <taxon>Eukaryota</taxon>
        <taxon>Fungi</taxon>
        <taxon>Dikarya</taxon>
        <taxon>Ascomycota</taxon>
        <taxon>Pezizomycotina</taxon>
        <taxon>Sordariomycetes</taxon>
        <taxon>Sordariomycetidae</taxon>
        <taxon>Ophiostomatales</taxon>
        <taxon>Ophiostomataceae</taxon>
        <taxon>Sporothrix</taxon>
    </lineage>
</organism>